<dbReference type="AlphaFoldDB" id="A0A5Q2N2R9"/>
<keyword evidence="1" id="KW-1133">Transmembrane helix</keyword>
<proteinExistence type="predicted"/>
<accession>A0A5Q2N2R9</accession>
<organism evidence="2 3">
    <name type="scientific">Heliorestis convoluta</name>
    <dbReference type="NCBI Taxonomy" id="356322"/>
    <lineage>
        <taxon>Bacteria</taxon>
        <taxon>Bacillati</taxon>
        <taxon>Bacillota</taxon>
        <taxon>Clostridia</taxon>
        <taxon>Eubacteriales</taxon>
        <taxon>Heliobacteriaceae</taxon>
        <taxon>Heliorestis</taxon>
    </lineage>
</organism>
<dbReference type="Proteomes" id="UP000366051">
    <property type="component" value="Chromosome"/>
</dbReference>
<gene>
    <name evidence="2" type="primary">yqfD</name>
    <name evidence="2" type="ORF">FTV88_1798</name>
</gene>
<dbReference type="RefSeq" id="WP_153725191.1">
    <property type="nucleotide sequence ID" value="NZ_CP045875.1"/>
</dbReference>
<protein>
    <submittedName>
        <fullName evidence="2">Sporulation protein YqfD</fullName>
    </submittedName>
</protein>
<keyword evidence="3" id="KW-1185">Reference proteome</keyword>
<dbReference type="Pfam" id="PF06898">
    <property type="entry name" value="YqfD"/>
    <property type="match status" value="1"/>
</dbReference>
<keyword evidence="1" id="KW-0812">Transmembrane</keyword>
<dbReference type="EMBL" id="CP045875">
    <property type="protein sequence ID" value="QGG47896.1"/>
    <property type="molecule type" value="Genomic_DNA"/>
</dbReference>
<evidence type="ECO:0000313" key="2">
    <source>
        <dbReference type="EMBL" id="QGG47896.1"/>
    </source>
</evidence>
<dbReference type="InterPro" id="IPR010690">
    <property type="entry name" value="YqfD"/>
</dbReference>
<feature type="transmembrane region" description="Helical" evidence="1">
    <location>
        <begin position="90"/>
        <end position="111"/>
    </location>
</feature>
<reference evidence="3" key="1">
    <citation type="submission" date="2019-11" db="EMBL/GenBank/DDBJ databases">
        <title>Genome sequence of Heliorestis convoluta strain HH, an alkaliphilic and minimalistic phototrophic bacterium from a soda lake in Egypt.</title>
        <authorList>
            <person name="Dewey E.D."/>
            <person name="Stokes L.M."/>
            <person name="Burchell B.M."/>
            <person name="Shaffer K.N."/>
            <person name="Huntington A.M."/>
            <person name="Baker J.M."/>
            <person name="Nadendla S."/>
            <person name="Giglio M.G."/>
            <person name="Touchman J.W."/>
            <person name="Blankenship R.E."/>
            <person name="Madigan M.T."/>
            <person name="Sattley W.M."/>
        </authorList>
    </citation>
    <scope>NUCLEOTIDE SEQUENCE [LARGE SCALE GENOMIC DNA]</scope>
    <source>
        <strain evidence="3">HH</strain>
    </source>
</reference>
<dbReference type="KEGG" id="hcv:FTV88_1798"/>
<dbReference type="NCBIfam" id="TIGR02876">
    <property type="entry name" value="spore_yqfD"/>
    <property type="match status" value="1"/>
</dbReference>
<evidence type="ECO:0000256" key="1">
    <source>
        <dbReference type="SAM" id="Phobius"/>
    </source>
</evidence>
<name>A0A5Q2N2R9_9FIRM</name>
<evidence type="ECO:0000313" key="3">
    <source>
        <dbReference type="Proteomes" id="UP000366051"/>
    </source>
</evidence>
<dbReference type="PIRSF" id="PIRSF029895">
    <property type="entry name" value="SpoIV"/>
    <property type="match status" value="1"/>
</dbReference>
<dbReference type="OrthoDB" id="1640349at2"/>
<keyword evidence="1" id="KW-0472">Membrane</keyword>
<sequence>MRNWWSFWLGFLRIRIEGKQLEKFINLSASRGVPLYDLRREGPERMSAKVRLDGFRSLRHVARKTRSKVRIENRAGFPFVMTVMKRRRSLYLGALLFVFTLYMLSTFIWAVDVVGNEKVDKQEILQVAHGQGVQVGRWKPAIDLRETERAIMNNVPGLEWVGVYARGTRIIIEIEEKVLPQSPVVEGGQHVVAAKEGVIQRLLVLVGEEKVKEGDKVKKGDLLISGLIYAPENRLEVQQQDQDKLPDKVLLEKVQAKGEVWAQVWYETMIEEPIHLEGALPTGDVARQWRIKWRNQEIIIKGPSENPFEVSKEEVSIRTPLLWRNLQIPVELLEKEFYELRPYRQERSAEEAIVSAQERFQREVKATLTPGARILREMVVPQPADPGMVKVKITIETLEDIAKTEPFTSSTPQ</sequence>